<keyword evidence="3" id="KW-1185">Reference proteome</keyword>
<organism evidence="2 3">
    <name type="scientific">Paenibacillus aceti</name>
    <dbReference type="NCBI Taxonomy" id="1820010"/>
    <lineage>
        <taxon>Bacteria</taxon>
        <taxon>Bacillati</taxon>
        <taxon>Bacillota</taxon>
        <taxon>Bacilli</taxon>
        <taxon>Bacillales</taxon>
        <taxon>Paenibacillaceae</taxon>
        <taxon>Paenibacillus</taxon>
    </lineage>
</organism>
<dbReference type="InterPro" id="IPR029044">
    <property type="entry name" value="Nucleotide-diphossugar_trans"/>
</dbReference>
<dbReference type="Proteomes" id="UP000608420">
    <property type="component" value="Unassembled WGS sequence"/>
</dbReference>
<dbReference type="Pfam" id="PF00535">
    <property type="entry name" value="Glycos_transf_2"/>
    <property type="match status" value="1"/>
</dbReference>
<evidence type="ECO:0000313" key="3">
    <source>
        <dbReference type="Proteomes" id="UP000608420"/>
    </source>
</evidence>
<dbReference type="EMBL" id="BMIW01000004">
    <property type="protein sequence ID" value="GGF89891.1"/>
    <property type="molecule type" value="Genomic_DNA"/>
</dbReference>
<reference evidence="3" key="1">
    <citation type="journal article" date="2019" name="Int. J. Syst. Evol. Microbiol.">
        <title>The Global Catalogue of Microorganisms (GCM) 10K type strain sequencing project: providing services to taxonomists for standard genome sequencing and annotation.</title>
        <authorList>
            <consortium name="The Broad Institute Genomics Platform"/>
            <consortium name="The Broad Institute Genome Sequencing Center for Infectious Disease"/>
            <person name="Wu L."/>
            <person name="Ma J."/>
        </authorList>
    </citation>
    <scope>NUCLEOTIDE SEQUENCE [LARGE SCALE GENOMIC DNA]</scope>
    <source>
        <strain evidence="3">CGMCC 1.15420</strain>
    </source>
</reference>
<evidence type="ECO:0000313" key="2">
    <source>
        <dbReference type="EMBL" id="GGF89891.1"/>
    </source>
</evidence>
<dbReference type="Gene3D" id="3.90.550.10">
    <property type="entry name" value="Spore Coat Polysaccharide Biosynthesis Protein SpsA, Chain A"/>
    <property type="match status" value="1"/>
</dbReference>
<name>A0ABQ1VSD1_9BACL</name>
<gene>
    <name evidence="2" type="ORF">GCM10010913_09120</name>
</gene>
<evidence type="ECO:0000259" key="1">
    <source>
        <dbReference type="Pfam" id="PF00535"/>
    </source>
</evidence>
<accession>A0ABQ1VSD1</accession>
<sequence length="281" mass="29990">MRGAGSSSPPELESLVLKGEREAQPGNYIPLSFMGTAAAVVIASNERATLNSVVEELIRLPLQEIIVVLNGCSDGSFSALEHHPRLIKLSFPERLGHDVGRALGAAMTTCDSVLFVDGDLPVAAEDLAPFLLAIEQGSDVALNDITPFLPSFMKQDAVTYSKMFLNMTLGRRDLLANSLTAVPHALSRKALNTLGHISLIVPPKAHALALLHGLTVTAPHSVNVVKKNRIRSTNTGPTNAVAGLIKGDHIEALAEVMKACGTRLNFTRLTRGELAKVRNGR</sequence>
<comment type="caution">
    <text evidence="2">The sequence shown here is derived from an EMBL/GenBank/DDBJ whole genome shotgun (WGS) entry which is preliminary data.</text>
</comment>
<proteinExistence type="predicted"/>
<feature type="domain" description="Glycosyltransferase 2-like" evidence="1">
    <location>
        <begin position="40"/>
        <end position="142"/>
    </location>
</feature>
<dbReference type="InterPro" id="IPR001173">
    <property type="entry name" value="Glyco_trans_2-like"/>
</dbReference>
<protein>
    <recommendedName>
        <fullName evidence="1">Glycosyltransferase 2-like domain-containing protein</fullName>
    </recommendedName>
</protein>
<dbReference type="SUPFAM" id="SSF53448">
    <property type="entry name" value="Nucleotide-diphospho-sugar transferases"/>
    <property type="match status" value="1"/>
</dbReference>